<dbReference type="AlphaFoldDB" id="A0AA41PZX6"/>
<name>A0AA41PZX6_9ACTN</name>
<dbReference type="Proteomes" id="UP001165378">
    <property type="component" value="Unassembled WGS sequence"/>
</dbReference>
<keyword evidence="3" id="KW-1185">Reference proteome</keyword>
<sequence>MDTAPVSDTPQFIRLSLDIVLEVTDEGALRAAALEAVKGDDDLNAEERAEAVAAIDADLAESVSYLIDPFALVADVPGTELSEAGWQSEGAEYVPEDEEELDEDEA</sequence>
<feature type="compositionally biased region" description="Acidic residues" evidence="1">
    <location>
        <begin position="94"/>
        <end position="106"/>
    </location>
</feature>
<accession>A0AA41PZX6</accession>
<reference evidence="2" key="1">
    <citation type="submission" date="2022-01" db="EMBL/GenBank/DDBJ databases">
        <title>Genome-Based Taxonomic Classification of the Phylum Actinobacteria.</title>
        <authorList>
            <person name="Gao Y."/>
        </authorList>
    </citation>
    <scope>NUCLEOTIDE SEQUENCE</scope>
    <source>
        <strain evidence="2">KLBMP 8922</strain>
    </source>
</reference>
<evidence type="ECO:0000313" key="2">
    <source>
        <dbReference type="EMBL" id="MCF2528216.1"/>
    </source>
</evidence>
<gene>
    <name evidence="2" type="ORF">LZ495_13410</name>
</gene>
<dbReference type="EMBL" id="JAKFHA010000006">
    <property type="protein sequence ID" value="MCF2528216.1"/>
    <property type="molecule type" value="Genomic_DNA"/>
</dbReference>
<proteinExistence type="predicted"/>
<dbReference type="RefSeq" id="WP_235052387.1">
    <property type="nucleotide sequence ID" value="NZ_JAKFHA010000006.1"/>
</dbReference>
<evidence type="ECO:0000313" key="3">
    <source>
        <dbReference type="Proteomes" id="UP001165378"/>
    </source>
</evidence>
<evidence type="ECO:0000256" key="1">
    <source>
        <dbReference type="SAM" id="MobiDB-lite"/>
    </source>
</evidence>
<protein>
    <submittedName>
        <fullName evidence="2">Uncharacterized protein</fullName>
    </submittedName>
</protein>
<comment type="caution">
    <text evidence="2">The sequence shown here is derived from an EMBL/GenBank/DDBJ whole genome shotgun (WGS) entry which is preliminary data.</text>
</comment>
<feature type="region of interest" description="Disordered" evidence="1">
    <location>
        <begin position="83"/>
        <end position="106"/>
    </location>
</feature>
<organism evidence="2 3">
    <name type="scientific">Yinghuangia soli</name>
    <dbReference type="NCBI Taxonomy" id="2908204"/>
    <lineage>
        <taxon>Bacteria</taxon>
        <taxon>Bacillati</taxon>
        <taxon>Actinomycetota</taxon>
        <taxon>Actinomycetes</taxon>
        <taxon>Kitasatosporales</taxon>
        <taxon>Streptomycetaceae</taxon>
        <taxon>Yinghuangia</taxon>
    </lineage>
</organism>